<evidence type="ECO:0000259" key="2">
    <source>
        <dbReference type="PROSITE" id="PS51898"/>
    </source>
</evidence>
<dbReference type="OrthoDB" id="3522542at2"/>
<organism evidence="3 4">
    <name type="scientific">Kibdelosporangium phytohabitans</name>
    <dbReference type="NCBI Taxonomy" id="860235"/>
    <lineage>
        <taxon>Bacteria</taxon>
        <taxon>Bacillati</taxon>
        <taxon>Actinomycetota</taxon>
        <taxon>Actinomycetes</taxon>
        <taxon>Pseudonocardiales</taxon>
        <taxon>Pseudonocardiaceae</taxon>
        <taxon>Kibdelosporangium</taxon>
    </lineage>
</organism>
<dbReference type="PANTHER" id="PTHR30349">
    <property type="entry name" value="PHAGE INTEGRASE-RELATED"/>
    <property type="match status" value="1"/>
</dbReference>
<dbReference type="GO" id="GO:0015074">
    <property type="term" value="P:DNA integration"/>
    <property type="evidence" value="ECO:0007669"/>
    <property type="project" value="InterPro"/>
</dbReference>
<dbReference type="InterPro" id="IPR013762">
    <property type="entry name" value="Integrase-like_cat_sf"/>
</dbReference>
<dbReference type="SUPFAM" id="SSF56349">
    <property type="entry name" value="DNA breaking-rejoining enzymes"/>
    <property type="match status" value="1"/>
</dbReference>
<evidence type="ECO:0000313" key="3">
    <source>
        <dbReference type="EMBL" id="ALG06935.1"/>
    </source>
</evidence>
<dbReference type="EMBL" id="CP012752">
    <property type="protein sequence ID" value="ALG06935.1"/>
    <property type="molecule type" value="Genomic_DNA"/>
</dbReference>
<keyword evidence="1" id="KW-0233">DNA recombination</keyword>
<dbReference type="CDD" id="cd00397">
    <property type="entry name" value="DNA_BRE_C"/>
    <property type="match status" value="1"/>
</dbReference>
<dbReference type="PANTHER" id="PTHR30349:SF64">
    <property type="entry name" value="PROPHAGE INTEGRASE INTD-RELATED"/>
    <property type="match status" value="1"/>
</dbReference>
<proteinExistence type="predicted"/>
<sequence>MVEELGFASRFVSGKIEPRPATASTPPRPVGELATAPIDRIVQLVITAWEGAPVSCQHRGQAAEIILAYLTDFPGQTWQQRWDASPLGRGEAEISILGTSRDGGFAVGRGLRSLFCLRVIQPSLLAFRRNSFHEYGQFFVAAQGDPLLEKFAEQVAASDISWAHRREALFDVCCLLTVQGVSLADLTPAALLHYGHETRRARAILRPGKKDANRFAGLSAWNILHQMGHFPPETPSTMRAALARGQLSVEQLVDRYPIRNHAVRQLLIDYFTRRSADTDYASISHMVLEIAYHFWEKIERINPDQADLRIDPEVYATWRHMISTREDGKNAGKPRAGVDGIVICVRSFYYDLHTWASDEPERWAHWVAPCPVPPSEIRGLGKRRRRINERSADRTRQRQPLLPLLVQHVEERYDTARTLLEHARQVQPGETFLLGGHVYQRVVTNSDHHTRRRSGGKSPVRVVDEATGELIHIETDEEAAFWDWACVETLRHSGVRIEELCELTHLSIRQYQRSNGEVIALLVIAPSKTDRERVIPMSAELFHVVASVIRRHTQAGRSIPLLSRFDPHDKVWSAQLPFLFQRRIGSTDRVISGGTVLNMIKRRCEALAEQHPGFRTTRFTPHDFRRIFATELVNSGLPIHIGAALLGHLNIQTTRGYVAVFDEDIVRHYVAFLDHRRELRPIEEYREATSEEWAEFDEHFDKRKVELGSCGRPYGTPCQHEHACIRCPMLHVNPKMLTRLDELEADLLDRRTRAEAENWAGEIEGIDMTLTFLRAKRDDTQRRLRRPVVSLGIPTFKEANE</sequence>
<dbReference type="KEGG" id="kphy:AOZ06_08340"/>
<dbReference type="PROSITE" id="PS51898">
    <property type="entry name" value="TYR_RECOMBINASE"/>
    <property type="match status" value="1"/>
</dbReference>
<keyword evidence="4" id="KW-1185">Reference proteome</keyword>
<reference evidence="3 4" key="1">
    <citation type="submission" date="2015-07" db="EMBL/GenBank/DDBJ databases">
        <title>Genome sequencing of Kibdelosporangium phytohabitans.</title>
        <authorList>
            <person name="Qin S."/>
            <person name="Xing K."/>
        </authorList>
    </citation>
    <scope>NUCLEOTIDE SEQUENCE [LARGE SCALE GENOMIC DNA]</scope>
    <source>
        <strain evidence="3 4">KLBMP1111</strain>
    </source>
</reference>
<dbReference type="GO" id="GO:0003677">
    <property type="term" value="F:DNA binding"/>
    <property type="evidence" value="ECO:0007669"/>
    <property type="project" value="InterPro"/>
</dbReference>
<dbReference type="Proteomes" id="UP000063699">
    <property type="component" value="Chromosome"/>
</dbReference>
<evidence type="ECO:0000256" key="1">
    <source>
        <dbReference type="ARBA" id="ARBA00023172"/>
    </source>
</evidence>
<accession>A0A0N7F2W1</accession>
<dbReference type="InterPro" id="IPR002104">
    <property type="entry name" value="Integrase_catalytic"/>
</dbReference>
<dbReference type="STRING" id="860235.AOZ06_08340"/>
<dbReference type="Pfam" id="PF00589">
    <property type="entry name" value="Phage_integrase"/>
    <property type="match status" value="1"/>
</dbReference>
<name>A0A0N7F2W1_9PSEU</name>
<dbReference type="Gene3D" id="1.10.443.10">
    <property type="entry name" value="Intergrase catalytic core"/>
    <property type="match status" value="1"/>
</dbReference>
<dbReference type="AlphaFoldDB" id="A0A0N7F2W1"/>
<dbReference type="GO" id="GO:0006310">
    <property type="term" value="P:DNA recombination"/>
    <property type="evidence" value="ECO:0007669"/>
    <property type="project" value="UniProtKB-KW"/>
</dbReference>
<protein>
    <submittedName>
        <fullName evidence="3">Integrase</fullName>
    </submittedName>
</protein>
<evidence type="ECO:0000313" key="4">
    <source>
        <dbReference type="Proteomes" id="UP000063699"/>
    </source>
</evidence>
<gene>
    <name evidence="3" type="ORF">AOZ06_08340</name>
</gene>
<feature type="domain" description="Tyr recombinase" evidence="2">
    <location>
        <begin position="457"/>
        <end position="670"/>
    </location>
</feature>
<dbReference type="InterPro" id="IPR050090">
    <property type="entry name" value="Tyrosine_recombinase_XerCD"/>
</dbReference>
<dbReference type="InterPro" id="IPR011010">
    <property type="entry name" value="DNA_brk_join_enz"/>
</dbReference>